<gene>
    <name evidence="4" type="ORF">LRAMOSA06077</name>
</gene>
<keyword evidence="1" id="KW-0175">Coiled coil</keyword>
<feature type="region of interest" description="Disordered" evidence="2">
    <location>
        <begin position="1"/>
        <end position="184"/>
    </location>
</feature>
<evidence type="ECO:0000256" key="2">
    <source>
        <dbReference type="SAM" id="MobiDB-lite"/>
    </source>
</evidence>
<feature type="compositionally biased region" description="Polar residues" evidence="2">
    <location>
        <begin position="202"/>
        <end position="219"/>
    </location>
</feature>
<feature type="compositionally biased region" description="Low complexity" evidence="2">
    <location>
        <begin position="116"/>
        <end position="126"/>
    </location>
</feature>
<dbReference type="Pfam" id="PF13864">
    <property type="entry name" value="Enkurin"/>
    <property type="match status" value="1"/>
</dbReference>
<name>A0A077X357_9FUNG</name>
<feature type="compositionally biased region" description="Polar residues" evidence="2">
    <location>
        <begin position="1"/>
        <end position="11"/>
    </location>
</feature>
<evidence type="ECO:0000259" key="3">
    <source>
        <dbReference type="Pfam" id="PF13864"/>
    </source>
</evidence>
<feature type="compositionally biased region" description="Low complexity" evidence="2">
    <location>
        <begin position="22"/>
        <end position="44"/>
    </location>
</feature>
<feature type="domain" description="Enkurin" evidence="3">
    <location>
        <begin position="470"/>
        <end position="539"/>
    </location>
</feature>
<proteinExistence type="predicted"/>
<reference evidence="4" key="1">
    <citation type="journal article" date="2014" name="Genome Announc.">
        <title>De novo whole-genome sequence and genome annotation of Lichtheimia ramosa.</title>
        <authorList>
            <person name="Linde J."/>
            <person name="Schwartze V."/>
            <person name="Binder U."/>
            <person name="Lass-Florl C."/>
            <person name="Voigt K."/>
            <person name="Horn F."/>
        </authorList>
    </citation>
    <scope>NUCLEOTIDE SEQUENCE</scope>
    <source>
        <strain evidence="4">JMRC FSU:6197</strain>
    </source>
</reference>
<protein>
    <recommendedName>
        <fullName evidence="3">Enkurin domain-containing protein</fullName>
    </recommendedName>
</protein>
<feature type="compositionally biased region" description="Basic residues" evidence="2">
    <location>
        <begin position="457"/>
        <end position="469"/>
    </location>
</feature>
<feature type="compositionally biased region" description="Low complexity" evidence="2">
    <location>
        <begin position="164"/>
        <end position="182"/>
    </location>
</feature>
<feature type="compositionally biased region" description="Low complexity" evidence="2">
    <location>
        <begin position="84"/>
        <end position="98"/>
    </location>
</feature>
<accession>A0A077X357</accession>
<dbReference type="OrthoDB" id="5600564at2759"/>
<feature type="compositionally biased region" description="Polar residues" evidence="2">
    <location>
        <begin position="383"/>
        <end position="392"/>
    </location>
</feature>
<feature type="compositionally biased region" description="Polar residues" evidence="2">
    <location>
        <begin position="106"/>
        <end position="115"/>
    </location>
</feature>
<dbReference type="AlphaFoldDB" id="A0A077X357"/>
<dbReference type="EMBL" id="LK023385">
    <property type="protein sequence ID" value="CDS13904.1"/>
    <property type="molecule type" value="Genomic_DNA"/>
</dbReference>
<feature type="compositionally biased region" description="Low complexity" evidence="2">
    <location>
        <begin position="231"/>
        <end position="241"/>
    </location>
</feature>
<feature type="coiled-coil region" evidence="1">
    <location>
        <begin position="514"/>
        <end position="541"/>
    </location>
</feature>
<sequence length="549" mass="62620">MASTVKSSSQKFWHLKKIARKSSNPTTTTITHPSPPRSTTQQQQQRHRSLPVSNDNAPTASRRSSSPVEVLDSKTKNKQPAAGSSLLSNRRLSSVSVPPDDEDSNESNNAEKQVVTTATTLNKATTQPSVVTGSGNVAQNLQPMNNNAAKPRRGRMSEDSGTNTATTRRSPPTASRPTRPRSMVVRPAMSLDNLQSNIVDSSQPLVSSLPTSPRSSALRTSKLPASPPLPASCKQQQQQQQPVTKPSQNESHDNNKEEYEAKIQYWMMQVEKERAVVSALQRQKEACNKDIEFLSQTVDEITHEKDMWKQKFEAERINNERLQDDLSSTTDQLNEAREQVQQLFDDNQQLQNTMEEQRQHFEEQLLRQREEMASSTHHHPRSNDSTLQQQLRHSQDQVRMLKATMEQFLRMGIFSEDITVYKDIAASPIECLAEQHEQQQKQQRIETPPSPPMTAPHHPHHHHHHHHSHQHEQQQKQHENIQSPGDLDIVLRKLLREKDILLVEYSKIPLSGVNALARRRREELEAQLDQIDSKVNKLKLTYRAYIKKY</sequence>
<feature type="compositionally biased region" description="Basic and acidic residues" evidence="2">
    <location>
        <begin position="470"/>
        <end position="479"/>
    </location>
</feature>
<feature type="compositionally biased region" description="Polar residues" evidence="2">
    <location>
        <begin position="51"/>
        <end position="67"/>
    </location>
</feature>
<evidence type="ECO:0000313" key="4">
    <source>
        <dbReference type="EMBL" id="CDS13904.1"/>
    </source>
</evidence>
<feature type="region of interest" description="Disordered" evidence="2">
    <location>
        <begin position="434"/>
        <end position="480"/>
    </location>
</feature>
<organism evidence="4">
    <name type="scientific">Lichtheimia ramosa</name>
    <dbReference type="NCBI Taxonomy" id="688394"/>
    <lineage>
        <taxon>Eukaryota</taxon>
        <taxon>Fungi</taxon>
        <taxon>Fungi incertae sedis</taxon>
        <taxon>Mucoromycota</taxon>
        <taxon>Mucoromycotina</taxon>
        <taxon>Mucoromycetes</taxon>
        <taxon>Mucorales</taxon>
        <taxon>Lichtheimiaceae</taxon>
        <taxon>Lichtheimia</taxon>
    </lineage>
</organism>
<feature type="region of interest" description="Disordered" evidence="2">
    <location>
        <begin position="369"/>
        <end position="395"/>
    </location>
</feature>
<dbReference type="InterPro" id="IPR027012">
    <property type="entry name" value="Enkurin_dom"/>
</dbReference>
<feature type="region of interest" description="Disordered" evidence="2">
    <location>
        <begin position="202"/>
        <end position="255"/>
    </location>
</feature>
<evidence type="ECO:0000256" key="1">
    <source>
        <dbReference type="SAM" id="Coils"/>
    </source>
</evidence>
<feature type="compositionally biased region" description="Polar residues" evidence="2">
    <location>
        <begin position="127"/>
        <end position="148"/>
    </location>
</feature>